<keyword evidence="4 6" id="KW-0378">Hydrolase</keyword>
<protein>
    <recommendedName>
        <fullName evidence="6">Exodeoxyribonuclease 7 small subunit</fullName>
        <ecNumber evidence="6">3.1.11.6</ecNumber>
    </recommendedName>
    <alternativeName>
        <fullName evidence="6">Exodeoxyribonuclease VII small subunit</fullName>
        <shortName evidence="6">Exonuclease VII small subunit</shortName>
    </alternativeName>
</protein>
<keyword evidence="5 6" id="KW-0269">Exonuclease</keyword>
<evidence type="ECO:0000256" key="4">
    <source>
        <dbReference type="ARBA" id="ARBA00022801"/>
    </source>
</evidence>
<evidence type="ECO:0000313" key="8">
    <source>
        <dbReference type="Proteomes" id="UP001214250"/>
    </source>
</evidence>
<dbReference type="NCBIfam" id="TIGR01280">
    <property type="entry name" value="xseB"/>
    <property type="match status" value="1"/>
</dbReference>
<evidence type="ECO:0000256" key="5">
    <source>
        <dbReference type="ARBA" id="ARBA00022839"/>
    </source>
</evidence>
<dbReference type="Gene3D" id="1.10.287.1040">
    <property type="entry name" value="Exonuclease VII, small subunit"/>
    <property type="match status" value="1"/>
</dbReference>
<dbReference type="PIRSF" id="PIRSF006488">
    <property type="entry name" value="Exonuc_VII_S"/>
    <property type="match status" value="1"/>
</dbReference>
<comment type="catalytic activity">
    <reaction evidence="6">
        <text>Exonucleolytic cleavage in either 5'- to 3'- or 3'- to 5'-direction to yield nucleoside 5'-phosphates.</text>
        <dbReference type="EC" id="3.1.11.6"/>
    </reaction>
</comment>
<comment type="function">
    <text evidence="6">Bidirectionally degrades single-stranded DNA into large acid-insoluble oligonucleotides, which are then degraded further into small acid-soluble oligonucleotides.</text>
</comment>
<evidence type="ECO:0000256" key="6">
    <source>
        <dbReference type="HAMAP-Rule" id="MF_00337"/>
    </source>
</evidence>
<name>A0ABY7VRW2_9BACT</name>
<accession>A0ABY7VRW2</accession>
<comment type="similarity">
    <text evidence="1 6">Belongs to the XseB family.</text>
</comment>
<keyword evidence="2 6" id="KW-0963">Cytoplasm</keyword>
<gene>
    <name evidence="6" type="primary">xseB</name>
    <name evidence="7" type="ORF">PQO03_03115</name>
</gene>
<dbReference type="RefSeq" id="WP_274151046.1">
    <property type="nucleotide sequence ID" value="NZ_CP117811.1"/>
</dbReference>
<dbReference type="SUPFAM" id="SSF116842">
    <property type="entry name" value="XseB-like"/>
    <property type="match status" value="1"/>
</dbReference>
<dbReference type="HAMAP" id="MF_00337">
    <property type="entry name" value="Exonuc_7_S"/>
    <property type="match status" value="1"/>
</dbReference>
<dbReference type="PANTHER" id="PTHR34137">
    <property type="entry name" value="EXODEOXYRIBONUCLEASE 7 SMALL SUBUNIT"/>
    <property type="match status" value="1"/>
</dbReference>
<keyword evidence="3 6" id="KW-0540">Nuclease</keyword>
<dbReference type="EC" id="3.1.11.6" evidence="6"/>
<evidence type="ECO:0000256" key="2">
    <source>
        <dbReference type="ARBA" id="ARBA00022490"/>
    </source>
</evidence>
<evidence type="ECO:0000256" key="3">
    <source>
        <dbReference type="ARBA" id="ARBA00022722"/>
    </source>
</evidence>
<dbReference type="InterPro" id="IPR037004">
    <property type="entry name" value="Exonuc_VII_ssu_sf"/>
</dbReference>
<dbReference type="Proteomes" id="UP001214250">
    <property type="component" value="Chromosome 1"/>
</dbReference>
<comment type="subcellular location">
    <subcellularLocation>
        <location evidence="6">Cytoplasm</location>
    </subcellularLocation>
</comment>
<dbReference type="InterPro" id="IPR003761">
    <property type="entry name" value="Exonuc_VII_S"/>
</dbReference>
<dbReference type="NCBIfam" id="NF002140">
    <property type="entry name" value="PRK00977.1-4"/>
    <property type="match status" value="1"/>
</dbReference>
<organism evidence="7 8">
    <name type="scientific">Lentisphaera profundi</name>
    <dbReference type="NCBI Taxonomy" id="1658616"/>
    <lineage>
        <taxon>Bacteria</taxon>
        <taxon>Pseudomonadati</taxon>
        <taxon>Lentisphaerota</taxon>
        <taxon>Lentisphaeria</taxon>
        <taxon>Lentisphaerales</taxon>
        <taxon>Lentisphaeraceae</taxon>
        <taxon>Lentisphaera</taxon>
    </lineage>
</organism>
<dbReference type="GO" id="GO:0008855">
    <property type="term" value="F:exodeoxyribonuclease VII activity"/>
    <property type="evidence" value="ECO:0007669"/>
    <property type="project" value="UniProtKB-EC"/>
</dbReference>
<dbReference type="Pfam" id="PF02609">
    <property type="entry name" value="Exonuc_VII_S"/>
    <property type="match status" value="1"/>
</dbReference>
<evidence type="ECO:0000313" key="7">
    <source>
        <dbReference type="EMBL" id="WDE96950.1"/>
    </source>
</evidence>
<comment type="subunit">
    <text evidence="6">Heterooligomer composed of large and small subunits.</text>
</comment>
<sequence>MKEKKFEEALGELEQIVQEMELGELSLEESFKKFEKGNALAKVCAGKLTEVEKKVKVLKGISEEGPEWEDLT</sequence>
<dbReference type="PANTHER" id="PTHR34137:SF1">
    <property type="entry name" value="EXODEOXYRIBONUCLEASE 7 SMALL SUBUNIT"/>
    <property type="match status" value="1"/>
</dbReference>
<proteinExistence type="inferred from homology"/>
<dbReference type="EMBL" id="CP117811">
    <property type="protein sequence ID" value="WDE96950.1"/>
    <property type="molecule type" value="Genomic_DNA"/>
</dbReference>
<reference evidence="7 8" key="1">
    <citation type="submission" date="2023-02" db="EMBL/GenBank/DDBJ databases">
        <title>Genome sequence of Lentisphaera profundi SAORIC-696.</title>
        <authorList>
            <person name="Kim e."/>
            <person name="Cho J.-C."/>
            <person name="Choi A."/>
            <person name="Kang I."/>
        </authorList>
    </citation>
    <scope>NUCLEOTIDE SEQUENCE [LARGE SCALE GENOMIC DNA]</scope>
    <source>
        <strain evidence="7 8">SAORIC-696</strain>
    </source>
</reference>
<evidence type="ECO:0000256" key="1">
    <source>
        <dbReference type="ARBA" id="ARBA00009998"/>
    </source>
</evidence>
<keyword evidence="8" id="KW-1185">Reference proteome</keyword>